<feature type="region of interest" description="Disordered" evidence="2">
    <location>
        <begin position="1320"/>
        <end position="1363"/>
    </location>
</feature>
<dbReference type="CDD" id="cd00185">
    <property type="entry name" value="TNFRSF"/>
    <property type="match status" value="1"/>
</dbReference>
<dbReference type="InterPro" id="IPR028081">
    <property type="entry name" value="Leu-bd"/>
</dbReference>
<accession>A0A2J8A854</accession>
<feature type="transmembrane region" description="Helical" evidence="3">
    <location>
        <begin position="807"/>
        <end position="831"/>
    </location>
</feature>
<dbReference type="Pfam" id="PF07699">
    <property type="entry name" value="Ephrin_rec_like"/>
    <property type="match status" value="1"/>
</dbReference>
<feature type="domain" description="Tyrosine-protein kinase ephrin type A/B receptor-like" evidence="5">
    <location>
        <begin position="462"/>
        <end position="503"/>
    </location>
</feature>
<evidence type="ECO:0000256" key="3">
    <source>
        <dbReference type="SAM" id="Phobius"/>
    </source>
</evidence>
<evidence type="ECO:0000313" key="8">
    <source>
        <dbReference type="Proteomes" id="UP000236333"/>
    </source>
</evidence>
<feature type="domain" description="Leucine-binding protein" evidence="6">
    <location>
        <begin position="30"/>
        <end position="323"/>
    </location>
</feature>
<feature type="region of interest" description="Disordered" evidence="2">
    <location>
        <begin position="1375"/>
        <end position="1409"/>
    </location>
</feature>
<feature type="transmembrane region" description="Helical" evidence="3">
    <location>
        <begin position="765"/>
        <end position="787"/>
    </location>
</feature>
<keyword evidence="3" id="KW-0812">Transmembrane</keyword>
<sequence length="1433" mass="154423">MWQLRTLLLAAAALLAMLVLSDAQQLTGTFTVGVAASLTGAFSEWTEAVNGYKLWANTINAAGGIPLHDLSGVTYSYGVKLVVRDDLSTADGHTAAVKALLQVDNAHFILGASPIFAESESIAVNTAGVLNFHCCTGSASIFARKQTNVFGISADNALYTSELFTEFRSKNIFKIAVIYRDDLKELQSTCQGVIAQASAQLLSVTLEIKYTNSSVLGNLVGQLAASQAEALVFCGLSSESSTVAGLIAVQRKPLKAIVLGGAYSRDWNEQLGSLSVSVLSFAHWAPDLPRKDAFWGGSTAYAGKYKSIYNKDPSFVAAAASATGYTLQSVLPDVFRQCTLSSAALSDPAVLLFTSGAITCTDNNNRGQDRLVTTLAIANMDTFYGANQGYTPVILQTYEVTESLQKAYKPSLVLPLVTATRPLLLPQHNLYAPTCQPGTFKGTDEFLDCIPCNPGEFQEFPGRTNCELCPRNSIANSSAMPECLLCPANTVTVQRGSTQLTDCICQAGYYSETGLSGVACKPCPNNAVCQGDTALPAPLSGFYAERDAPFTMYSCNPSRQCTGNFTCADGYRGRMCYYCASGHYRLLGNCVRCPGQATSVAGYLLVLAAVWIVINVSFARTIEHLMVVVNFCQLLSIVVSFSLNWPAQLYQIMSFSSILSFEMDSLEPTCLAPNWRFEHNLIVQLLLPVAITALVALWCLFTYIIYRIKQRGASRSVRAAASLKMAQTAPWKQVLYALLDVPSDAREMKETVLERFAVPLNFLNIGYLVLLKYCLSSFSCTTINGVAYMSASPGDLCYTTKHWDLVLMGLTGLVIYNGGFILLYGNVIYWLRKGRALGDKFPLLLYGWMYEKYEAHYYWYESVILVQRTGLVLVSLFIKDPALQAVIGLIITVSVLLMDIRTSAYVDKQIHILQAGMDGVLSALLVAGLLFYNPLSSKGVVRIAEVVLLVAVLAAFSSAIISIFQGVLQRLAIMYLMSKHRPIAYKMGQRVKGYRHVWLRRCSAEDWDDWHRLCMVLIDYCHPTSEVSYLSLKKVGRFWRYLMTNFPETIDYLVSVDEEQRTHFNQFIEVLYDHFFDTSEEHQYQLYYFVNDKHKIMKTAFAKAKGTQAATELGAAMNRSVKIANATTVLSAVKHFKRGLASGAIATPAGGATSTVRDSGVNIRITADGGLSGRPSGAETELTTTEEGYRTQCSVADSAGEVIKPNKPVTEGKALQNGIMMAMAASRRAPPPAQISPTTRPAKPPTPTGLPTRVSGTPEPNSGRTASPAPTSAAPWDGAASPLAPRPLSRVPSSSYEEVLVIGSDAGASLFAAPAAAGARASSGGARGASSTSLPAAASSRLRSHSTMSPLGPSAGDVALPLGNPDVEELAFGSDTEHLGGDQYGGQQPLMVRGDSAEGLPDGGSPRLLAPPTLLRTATTPRATTASIMAGSM</sequence>
<dbReference type="InterPro" id="IPR028082">
    <property type="entry name" value="Peripla_BP_I"/>
</dbReference>
<dbReference type="OrthoDB" id="536686at2759"/>
<feature type="compositionally biased region" description="Low complexity" evidence="2">
    <location>
        <begin position="1265"/>
        <end position="1275"/>
    </location>
</feature>
<keyword evidence="8" id="KW-1185">Reference proteome</keyword>
<evidence type="ECO:0000313" key="7">
    <source>
        <dbReference type="EMBL" id="PNH08685.1"/>
    </source>
</evidence>
<feature type="transmembrane region" description="Helical" evidence="3">
    <location>
        <begin position="600"/>
        <end position="618"/>
    </location>
</feature>
<dbReference type="Gene3D" id="2.10.50.10">
    <property type="entry name" value="Tumor Necrosis Factor Receptor, subunit A, domain 2"/>
    <property type="match status" value="1"/>
</dbReference>
<dbReference type="SMART" id="SM01411">
    <property type="entry name" value="Ephrin_rec_like"/>
    <property type="match status" value="3"/>
</dbReference>
<feature type="chain" id="PRO_5014403031" description="Receptor ligand binding region domain-containing protein" evidence="4">
    <location>
        <begin position="24"/>
        <end position="1433"/>
    </location>
</feature>
<proteinExistence type="predicted"/>
<keyword evidence="3" id="KW-0472">Membrane</keyword>
<organism evidence="7 8">
    <name type="scientific">Tetrabaena socialis</name>
    <dbReference type="NCBI Taxonomy" id="47790"/>
    <lineage>
        <taxon>Eukaryota</taxon>
        <taxon>Viridiplantae</taxon>
        <taxon>Chlorophyta</taxon>
        <taxon>core chlorophytes</taxon>
        <taxon>Chlorophyceae</taxon>
        <taxon>CS clade</taxon>
        <taxon>Chlamydomonadales</taxon>
        <taxon>Tetrabaenaceae</taxon>
        <taxon>Tetrabaena</taxon>
    </lineage>
</organism>
<dbReference type="EMBL" id="PGGS01000119">
    <property type="protein sequence ID" value="PNH08685.1"/>
    <property type="molecule type" value="Genomic_DNA"/>
</dbReference>
<evidence type="ECO:0000256" key="4">
    <source>
        <dbReference type="SAM" id="SignalP"/>
    </source>
</evidence>
<feature type="transmembrane region" description="Helical" evidence="3">
    <location>
        <begin position="882"/>
        <end position="900"/>
    </location>
</feature>
<dbReference type="Proteomes" id="UP000236333">
    <property type="component" value="Unassembled WGS sequence"/>
</dbReference>
<keyword evidence="1 4" id="KW-0732">Signal</keyword>
<evidence type="ECO:0000256" key="2">
    <source>
        <dbReference type="SAM" id="MobiDB-lite"/>
    </source>
</evidence>
<dbReference type="Pfam" id="PF13458">
    <property type="entry name" value="Peripla_BP_6"/>
    <property type="match status" value="1"/>
</dbReference>
<dbReference type="InterPro" id="IPR011641">
    <property type="entry name" value="Tyr-kin_ephrin_A/B_rcpt-like"/>
</dbReference>
<evidence type="ECO:0008006" key="9">
    <source>
        <dbReference type="Google" id="ProtNLM"/>
    </source>
</evidence>
<feature type="transmembrane region" description="Helical" evidence="3">
    <location>
        <begin position="912"/>
        <end position="931"/>
    </location>
</feature>
<dbReference type="SUPFAM" id="SSF53822">
    <property type="entry name" value="Periplasmic binding protein-like I"/>
    <property type="match status" value="1"/>
</dbReference>
<name>A0A2J8A854_9CHLO</name>
<evidence type="ECO:0000256" key="1">
    <source>
        <dbReference type="ARBA" id="ARBA00022729"/>
    </source>
</evidence>
<feature type="transmembrane region" description="Helical" evidence="3">
    <location>
        <begin position="943"/>
        <end position="968"/>
    </location>
</feature>
<feature type="transmembrane region" description="Helical" evidence="3">
    <location>
        <begin position="681"/>
        <end position="706"/>
    </location>
</feature>
<reference evidence="7 8" key="1">
    <citation type="journal article" date="2017" name="Mol. Biol. Evol.">
        <title>The 4-celled Tetrabaena socialis nuclear genome reveals the essential components for genetic control of cell number at the origin of multicellularity in the volvocine lineage.</title>
        <authorList>
            <person name="Featherston J."/>
            <person name="Arakaki Y."/>
            <person name="Hanschen E.R."/>
            <person name="Ferris P.J."/>
            <person name="Michod R.E."/>
            <person name="Olson B.J.S.C."/>
            <person name="Nozaki H."/>
            <person name="Durand P.M."/>
        </authorList>
    </citation>
    <scope>NUCLEOTIDE SEQUENCE [LARGE SCALE GENOMIC DNA]</scope>
    <source>
        <strain evidence="7 8">NIES-571</strain>
    </source>
</reference>
<feature type="signal peptide" evidence="4">
    <location>
        <begin position="1"/>
        <end position="23"/>
    </location>
</feature>
<evidence type="ECO:0000259" key="6">
    <source>
        <dbReference type="Pfam" id="PF13458"/>
    </source>
</evidence>
<protein>
    <recommendedName>
        <fullName evidence="9">Receptor ligand binding region domain-containing protein</fullName>
    </recommendedName>
</protein>
<gene>
    <name evidence="7" type="ORF">TSOC_004720</name>
</gene>
<comment type="caution">
    <text evidence="7">The sequence shown here is derived from an EMBL/GenBank/DDBJ whole genome shotgun (WGS) entry which is preliminary data.</text>
</comment>
<keyword evidence="3" id="KW-1133">Transmembrane helix</keyword>
<evidence type="ECO:0000259" key="5">
    <source>
        <dbReference type="Pfam" id="PF07699"/>
    </source>
</evidence>
<dbReference type="SUPFAM" id="SSF57184">
    <property type="entry name" value="Growth factor receptor domain"/>
    <property type="match status" value="1"/>
</dbReference>
<feature type="region of interest" description="Disordered" evidence="2">
    <location>
        <begin position="1226"/>
        <end position="1290"/>
    </location>
</feature>
<dbReference type="Gene3D" id="3.40.50.2300">
    <property type="match status" value="2"/>
</dbReference>
<feature type="region of interest" description="Disordered" evidence="2">
    <location>
        <begin position="1167"/>
        <end position="1187"/>
    </location>
</feature>
<feature type="compositionally biased region" description="Polar residues" evidence="2">
    <location>
        <begin position="1254"/>
        <end position="1264"/>
    </location>
</feature>
<dbReference type="PANTHER" id="PTHR11319:SF35">
    <property type="entry name" value="OUTER MEMBRANE PROTEIN PMPC-RELATED"/>
    <property type="match status" value="1"/>
</dbReference>
<feature type="non-terminal residue" evidence="7">
    <location>
        <position position="1433"/>
    </location>
</feature>
<feature type="compositionally biased region" description="Low complexity" evidence="2">
    <location>
        <begin position="1320"/>
        <end position="1347"/>
    </location>
</feature>
<dbReference type="InterPro" id="IPR009030">
    <property type="entry name" value="Growth_fac_rcpt_cys_sf"/>
</dbReference>
<dbReference type="PANTHER" id="PTHR11319">
    <property type="entry name" value="G PROTEIN-COUPLED RECEPTOR-RELATED"/>
    <property type="match status" value="1"/>
</dbReference>
<feature type="transmembrane region" description="Helical" evidence="3">
    <location>
        <begin position="625"/>
        <end position="645"/>
    </location>
</feature>